<feature type="compositionally biased region" description="Polar residues" evidence="1">
    <location>
        <begin position="360"/>
        <end position="369"/>
    </location>
</feature>
<reference evidence="3 4" key="1">
    <citation type="submission" date="2024-08" db="EMBL/GenBank/DDBJ databases">
        <authorList>
            <person name="Cucini C."/>
            <person name="Frati F."/>
        </authorList>
    </citation>
    <scope>NUCLEOTIDE SEQUENCE [LARGE SCALE GENOMIC DNA]</scope>
</reference>
<dbReference type="Gene3D" id="3.20.20.80">
    <property type="entry name" value="Glycosidases"/>
    <property type="match status" value="1"/>
</dbReference>
<dbReference type="InterPro" id="IPR017853">
    <property type="entry name" value="GH"/>
</dbReference>
<gene>
    <name evidence="3" type="ORF">ODALV1_LOCUS19181</name>
</gene>
<feature type="region of interest" description="Disordered" evidence="1">
    <location>
        <begin position="346"/>
        <end position="369"/>
    </location>
</feature>
<sequence>MAKIFFSVLLLGALNMFKGANSQLGVLYSPFVTHGDDPHSTRSYSLKDVKVMLNLLQDDNFHYVSTHSVGAPDEPYLAGSTINKCSSIAETALAAAQINKEKNKLALSVYQGVSSASINGQSQQKLSTEIETAFEILQTANKIYDGTVTGLVLDGAGFMIPPSKTPSVLNAIVKSRAMNLTFGMTLPTCKSIEAALKIEQYHQKILDELGSFDFFICPNIPTKEDYSRGPGPFKESITKQVLELENFLKGLGAKAQFYIETGWASGMNSSNPYELVEQKDFWEMMGQWANAEKRMVFMYEAFDNPWRADVTEELPYSSHYGLWKHLDNEKEYSMSSYTRKISKIETHNAHPKENRGSGEPRNNNASGRQATTEFNNGILVASFGLIGYTFKLWL</sequence>
<keyword evidence="4" id="KW-1185">Reference proteome</keyword>
<organism evidence="3 4">
    <name type="scientific">Orchesella dallaii</name>
    <dbReference type="NCBI Taxonomy" id="48710"/>
    <lineage>
        <taxon>Eukaryota</taxon>
        <taxon>Metazoa</taxon>
        <taxon>Ecdysozoa</taxon>
        <taxon>Arthropoda</taxon>
        <taxon>Hexapoda</taxon>
        <taxon>Collembola</taxon>
        <taxon>Entomobryomorpha</taxon>
        <taxon>Entomobryoidea</taxon>
        <taxon>Orchesellidae</taxon>
        <taxon>Orchesellinae</taxon>
        <taxon>Orchesella</taxon>
    </lineage>
</organism>
<comment type="caution">
    <text evidence="3">The sequence shown here is derived from an EMBL/GenBank/DDBJ whole genome shotgun (WGS) entry which is preliminary data.</text>
</comment>
<accession>A0ABP1R8T5</accession>
<evidence type="ECO:0000256" key="2">
    <source>
        <dbReference type="SAM" id="SignalP"/>
    </source>
</evidence>
<dbReference type="EMBL" id="CAXLJM020000065">
    <property type="protein sequence ID" value="CAL8121015.1"/>
    <property type="molecule type" value="Genomic_DNA"/>
</dbReference>
<feature type="compositionally biased region" description="Basic and acidic residues" evidence="1">
    <location>
        <begin position="346"/>
        <end position="358"/>
    </location>
</feature>
<protein>
    <submittedName>
        <fullName evidence="3">Uncharacterized protein</fullName>
    </submittedName>
</protein>
<keyword evidence="2" id="KW-0732">Signal</keyword>
<evidence type="ECO:0000256" key="1">
    <source>
        <dbReference type="SAM" id="MobiDB-lite"/>
    </source>
</evidence>
<feature type="signal peptide" evidence="2">
    <location>
        <begin position="1"/>
        <end position="22"/>
    </location>
</feature>
<evidence type="ECO:0000313" key="4">
    <source>
        <dbReference type="Proteomes" id="UP001642540"/>
    </source>
</evidence>
<dbReference type="SUPFAM" id="SSF51445">
    <property type="entry name" value="(Trans)glycosidases"/>
    <property type="match status" value="1"/>
</dbReference>
<feature type="chain" id="PRO_5046098943" evidence="2">
    <location>
        <begin position="23"/>
        <end position="394"/>
    </location>
</feature>
<dbReference type="Proteomes" id="UP001642540">
    <property type="component" value="Unassembled WGS sequence"/>
</dbReference>
<name>A0ABP1R8T5_9HEXA</name>
<evidence type="ECO:0000313" key="3">
    <source>
        <dbReference type="EMBL" id="CAL8121015.1"/>
    </source>
</evidence>
<proteinExistence type="predicted"/>